<evidence type="ECO:0000256" key="6">
    <source>
        <dbReference type="SAM" id="MobiDB-lite"/>
    </source>
</evidence>
<name>A0A9Q1GVA8_HOLLE</name>
<dbReference type="Pfam" id="PF00400">
    <property type="entry name" value="WD40"/>
    <property type="match status" value="2"/>
</dbReference>
<evidence type="ECO:0000256" key="4">
    <source>
        <dbReference type="ARBA" id="ARBA00023242"/>
    </source>
</evidence>
<keyword evidence="2 5" id="KW-0853">WD repeat</keyword>
<accession>A0A9Q1GVA8</accession>
<dbReference type="InterPro" id="IPR036322">
    <property type="entry name" value="WD40_repeat_dom_sf"/>
</dbReference>
<sequence>MVAEQIPKMSKVLVKFTSEKLSCVRWQPPVMQGLQNSDTFVTGSWDNSVNSLLVWKLSNGDETSRKGRRDPSEASRFGDIKPPETYVEPEIILRESHVGDVTDLKFAGHQTLLVSSSCGSVQSFSVADDSKKLIPTQKWEDLHHLKMSSSPCTCMSVSGTDVATCGEDGRINVLRLDHRKPIRIIDDADSCSLNAIIHSKTHEVITVNSAGQLKVWDVRQDGNTPVRIFLVTGKKVALHCVDRHPTQPHLVAAGGEDGTLSMWDLRKEHLPVTLFDSHESHVWEVKFHPTNPNNLFTCSDDGSVLHWQTKPGLTSSRPSTPLGGFSTSGISSSQSLLHHPSAADAGSAWISSNTNMSNIDINHVLPSLTMPVNSVDIEGSNLVCGTDGEAIYLVSNVFLH</sequence>
<gene>
    <name evidence="7" type="ORF">HOLleu_32390</name>
</gene>
<dbReference type="EMBL" id="JAIZAY010000016">
    <property type="protein sequence ID" value="KAJ8027282.1"/>
    <property type="molecule type" value="Genomic_DNA"/>
</dbReference>
<keyword evidence="8" id="KW-1185">Reference proteome</keyword>
<dbReference type="SMART" id="SM00320">
    <property type="entry name" value="WD40"/>
    <property type="match status" value="6"/>
</dbReference>
<dbReference type="SUPFAM" id="SSF50978">
    <property type="entry name" value="WD40 repeat-like"/>
    <property type="match status" value="1"/>
</dbReference>
<dbReference type="Gene3D" id="2.130.10.10">
    <property type="entry name" value="YVTN repeat-like/Quinoprotein amine dehydrogenase"/>
    <property type="match status" value="1"/>
</dbReference>
<comment type="subcellular location">
    <subcellularLocation>
        <location evidence="1">Nucleus</location>
    </subcellularLocation>
</comment>
<dbReference type="PANTHER" id="PTHR22652:SF0">
    <property type="entry name" value="NUCLEOPORIN NUP43"/>
    <property type="match status" value="1"/>
</dbReference>
<dbReference type="InterPro" id="IPR015943">
    <property type="entry name" value="WD40/YVTN_repeat-like_dom_sf"/>
</dbReference>
<evidence type="ECO:0000256" key="5">
    <source>
        <dbReference type="PROSITE-ProRule" id="PRU00221"/>
    </source>
</evidence>
<dbReference type="InterPro" id="IPR019775">
    <property type="entry name" value="WD40_repeat_CS"/>
</dbReference>
<evidence type="ECO:0000313" key="7">
    <source>
        <dbReference type="EMBL" id="KAJ8027282.1"/>
    </source>
</evidence>
<comment type="caution">
    <text evidence="7">The sequence shown here is derived from an EMBL/GenBank/DDBJ whole genome shotgun (WGS) entry which is preliminary data.</text>
</comment>
<keyword evidence="3" id="KW-0677">Repeat</keyword>
<dbReference type="PROSITE" id="PS50082">
    <property type="entry name" value="WD_REPEATS_2"/>
    <property type="match status" value="2"/>
</dbReference>
<evidence type="ECO:0000256" key="2">
    <source>
        <dbReference type="ARBA" id="ARBA00022574"/>
    </source>
</evidence>
<feature type="compositionally biased region" description="Basic and acidic residues" evidence="6">
    <location>
        <begin position="62"/>
        <end position="80"/>
    </location>
</feature>
<organism evidence="7 8">
    <name type="scientific">Holothuria leucospilota</name>
    <name type="common">Black long sea cucumber</name>
    <name type="synonym">Mertensiothuria leucospilota</name>
    <dbReference type="NCBI Taxonomy" id="206669"/>
    <lineage>
        <taxon>Eukaryota</taxon>
        <taxon>Metazoa</taxon>
        <taxon>Echinodermata</taxon>
        <taxon>Eleutherozoa</taxon>
        <taxon>Echinozoa</taxon>
        <taxon>Holothuroidea</taxon>
        <taxon>Aspidochirotacea</taxon>
        <taxon>Aspidochirotida</taxon>
        <taxon>Holothuriidae</taxon>
        <taxon>Holothuria</taxon>
    </lineage>
</organism>
<dbReference type="Proteomes" id="UP001152320">
    <property type="component" value="Chromosome 16"/>
</dbReference>
<feature type="region of interest" description="Disordered" evidence="6">
    <location>
        <begin position="60"/>
        <end position="80"/>
    </location>
</feature>
<evidence type="ECO:0000256" key="1">
    <source>
        <dbReference type="ARBA" id="ARBA00004123"/>
    </source>
</evidence>
<evidence type="ECO:0000256" key="3">
    <source>
        <dbReference type="ARBA" id="ARBA00022737"/>
    </source>
</evidence>
<dbReference type="InterPro" id="IPR001680">
    <property type="entry name" value="WD40_rpt"/>
</dbReference>
<feature type="repeat" description="WD" evidence="5">
    <location>
        <begin position="275"/>
        <end position="317"/>
    </location>
</feature>
<dbReference type="GO" id="GO:0031080">
    <property type="term" value="C:nuclear pore outer ring"/>
    <property type="evidence" value="ECO:0007669"/>
    <property type="project" value="TreeGrafter"/>
</dbReference>
<keyword evidence="4" id="KW-0539">Nucleus</keyword>
<dbReference type="AlphaFoldDB" id="A0A9Q1GVA8"/>
<protein>
    <submittedName>
        <fullName evidence="7">Nucleoporin Nup43</fullName>
    </submittedName>
</protein>
<reference evidence="7" key="1">
    <citation type="submission" date="2021-10" db="EMBL/GenBank/DDBJ databases">
        <title>Tropical sea cucumber genome reveals ecological adaptation and Cuvierian tubules defense mechanism.</title>
        <authorList>
            <person name="Chen T."/>
        </authorList>
    </citation>
    <scope>NUCLEOTIDE SEQUENCE</scope>
    <source>
        <strain evidence="7">Nanhai2018</strain>
        <tissue evidence="7">Muscle</tissue>
    </source>
</reference>
<dbReference type="PROSITE" id="PS00678">
    <property type="entry name" value="WD_REPEATS_1"/>
    <property type="match status" value="1"/>
</dbReference>
<dbReference type="PANTHER" id="PTHR22652">
    <property type="entry name" value="NUCLEOPORIN NUP43"/>
    <property type="match status" value="1"/>
</dbReference>
<feature type="repeat" description="WD" evidence="5">
    <location>
        <begin position="231"/>
        <end position="273"/>
    </location>
</feature>
<proteinExistence type="predicted"/>
<dbReference type="OrthoDB" id="9890280at2759"/>
<evidence type="ECO:0000313" key="8">
    <source>
        <dbReference type="Proteomes" id="UP001152320"/>
    </source>
</evidence>